<protein>
    <submittedName>
        <fullName evidence="1">Uncharacterized protein</fullName>
    </submittedName>
</protein>
<evidence type="ECO:0000313" key="1">
    <source>
        <dbReference type="EMBL" id="KAK3716864.1"/>
    </source>
</evidence>
<accession>A0ACC3NHI5</accession>
<organism evidence="1 2">
    <name type="scientific">Vermiconidia calcicola</name>
    <dbReference type="NCBI Taxonomy" id="1690605"/>
    <lineage>
        <taxon>Eukaryota</taxon>
        <taxon>Fungi</taxon>
        <taxon>Dikarya</taxon>
        <taxon>Ascomycota</taxon>
        <taxon>Pezizomycotina</taxon>
        <taxon>Dothideomycetes</taxon>
        <taxon>Dothideomycetidae</taxon>
        <taxon>Mycosphaerellales</taxon>
        <taxon>Extremaceae</taxon>
        <taxon>Vermiconidia</taxon>
    </lineage>
</organism>
<sequence length="122" mass="12900">MASVSNEQFLFSCIANSNNGTVNFQKVSEECGIVSKGAATIKYRRLKDKFGTATSGSNTPAAGEEGGDEEAKETPKKKTTPAKKTPAKKTPAKESGGKKRKLSEADDAEATPVKGENEEDES</sequence>
<reference evidence="1" key="1">
    <citation type="submission" date="2023-07" db="EMBL/GenBank/DDBJ databases">
        <title>Black Yeasts Isolated from many extreme environments.</title>
        <authorList>
            <person name="Coleine C."/>
            <person name="Stajich J.E."/>
            <person name="Selbmann L."/>
        </authorList>
    </citation>
    <scope>NUCLEOTIDE SEQUENCE</scope>
    <source>
        <strain evidence="1">CCFEE 5714</strain>
    </source>
</reference>
<proteinExistence type="predicted"/>
<dbReference type="EMBL" id="JAUTXU010000040">
    <property type="protein sequence ID" value="KAK3716864.1"/>
    <property type="molecule type" value="Genomic_DNA"/>
</dbReference>
<dbReference type="Proteomes" id="UP001281147">
    <property type="component" value="Unassembled WGS sequence"/>
</dbReference>
<keyword evidence="2" id="KW-1185">Reference proteome</keyword>
<evidence type="ECO:0000313" key="2">
    <source>
        <dbReference type="Proteomes" id="UP001281147"/>
    </source>
</evidence>
<comment type="caution">
    <text evidence="1">The sequence shown here is derived from an EMBL/GenBank/DDBJ whole genome shotgun (WGS) entry which is preliminary data.</text>
</comment>
<gene>
    <name evidence="1" type="ORF">LTR37_006214</name>
</gene>
<name>A0ACC3NHI5_9PEZI</name>